<accession>A0ACC1RY33</accession>
<keyword evidence="2" id="KW-1185">Reference proteome</keyword>
<protein>
    <submittedName>
        <fullName evidence="1">Uncharacterized protein</fullName>
    </submittedName>
</protein>
<dbReference type="Proteomes" id="UP001148629">
    <property type="component" value="Unassembled WGS sequence"/>
</dbReference>
<proteinExistence type="predicted"/>
<dbReference type="EMBL" id="JANRMS010001503">
    <property type="protein sequence ID" value="KAJ3527803.1"/>
    <property type="molecule type" value="Genomic_DNA"/>
</dbReference>
<evidence type="ECO:0000313" key="1">
    <source>
        <dbReference type="EMBL" id="KAJ3527803.1"/>
    </source>
</evidence>
<comment type="caution">
    <text evidence="1">The sequence shown here is derived from an EMBL/GenBank/DDBJ whole genome shotgun (WGS) entry which is preliminary data.</text>
</comment>
<sequence>MIAGRSSSRAILSRSAPRASVGRGFTTSSRWARGATETSSASRHNGSDKTSPWSGSRVLAVAVGAGAIGFGVASLKTNGSVDASSKPKEAVVNQPSESRYATLAEMEKASFAPDMFDPEDLLAHGFSEWSTVNPDTLPVAVAYPRTTEDVSVIARICHEHRVPIIPYSGGSSLEGNFSAPYGGVSVDFAYMDKIIQFNKDDMDIVVQPSIGWQDLNAKLLQMGSGLFFPVDPGPSAKIGGMIGTNCSGTNAVRYGTMKDWVINLTVVLSDGSIIKTRRRPRKSSAGYNLNGLFVGSEGTLGLVTEATLKLAVIPEEYSVAVVTFPTIRDAAAAAAGVMQTGIPVAAMEIMDDVQMKVINLGGATKPRVWKETPTLFFKFSGTKEGVRDNITRVQKITAANKGGDFEFARDQREQQLLWSARKESLWSMLSLRKSGDDVWSTDVAVPFSRLADIIEVSKKEMDELGLFAGILGHVGDGNFHEGIMYNRNVPGERAKVETCVKNMVKRALDMEGTCTGEHSIGWGKKESLLWEVGPETLAVMATLKRALDPRWVMNPGKIMDVPWEKTAYPGAETAVTPNRVVKQRAAVGTESLPQHIRAHVLGSFLLLLLPNTRMLFFHLFLLHLAASNSPQRTYIDLVCPCVGTDWFPIQRPIMGSKRPSPSGPFKEHRRPPDRKRPLKPEKPGIKPEKKQGQDMVDAYQPPANWQTWPEMTIVVDQLPESTTTSNLWDWFSHEGEIAYLDIYEPPGSPGSWSGKVRFEPPPRQAFWSSGTYRVPHPDVRRYPNGIKLIVAPARTTPIGWVQSPVCPDRKHPVKITLYPQAVQFGSMLGPKSMKVMQSFYNAVAEHNLKLELNLRYRFLAAFFPLEIVNSFGRNLVRQYKVVIDLSQMKVVHKATTEEGECALVIPVKFPPQYYWKKHSIRSTFSDEVKNWNAMEAWYRATDIVEDAGVPMKHPIAIHTDLEDPGFIDIGRWTTFRFILEGKTRDTDAANNQLIGVLDDFNIATEVHDDFQITRGTGADMWKQVDRPPLANEGNALEMLQQSSFIQLPFELRYQLEVCISRCILNEHTITTEFLEKLSSISPQKARHYLEFLADDGKSVQDPMSVFQNPNADAFSSITRVPQYCALVRKAVITPTTVRFNTPTVEMSNRVMRQYKHIQDRFLRIQFVEELEQGRIAVNKDQNDEIYKRVLRTLYQGIRIGDRVYQFLAFGNSQLRVNGAYFFCPTEHTSCDDIRKWMGQFSHIRVVAKYAARLGQCFSTTREVRGLSSPNTREIPDIERNGYCFTDGVGKISQFVAHLVNEDMALDIFDKPSAFQFRMGGCKGILTLWSEVKGMDVHVRESQKKFEADSRGLEIIRCAGFATATLNRQTITILEALGVPTRAFTFLLENQLQSYELAMEKNEVAIEMLTKFVDEQQTSIAIADLIKAGFKTAETREPFVTNILNLWRSWSLKLLKEKARIQVEKSAFVLGCVDETQTLRGHSYSTEGSREKDINELPQIFLQITDSNYFNRTHIIQGVCIVGRNPSLHPGDIRVVEAVDCPKLRHIKNVVVFPATGDRPVPNMLSGGDLDGDDFFIIWEPTLMPKIWNYPPMSYDAPKPQELERDVNVDDLRNFFVKYLKNDKLPLIATSHLAMSDVFGPMHKKCLELAELHSKAVDYPKTGDPATLRRDQQPRKWPHFMEKKFSYHSRKALGVIFDKVVNKAIQFNPIWDSPFDQRITQKYQFDDTTLEEVRQIKSQYDTSVRRLLNQHGLKTEFELWTGFAMSNPAVGSGYKRQQDLNQEYDALRKRFREICYEVAGGKQAELIDRFVAAMYKVTEDETNIALSEPCRGPTGDAGRILQPRELEPESMPLISFPWIFDWVMCRLALGASYDPEVSLLAAARRRATHYRKSSSGPVPAEAEASKGEETSERRDIDPDVHLRLLESTDPVDPCARDEDCASLAAPIGVDYENEIEDEDEEHGFPRNCDESELLGEDGDADREKAIDEEPSEEFGTEEVQVTGVEAEEDNAIDRLAALMGEIGN</sequence>
<organism evidence="1 2">
    <name type="scientific">Fusarium decemcellulare</name>
    <dbReference type="NCBI Taxonomy" id="57161"/>
    <lineage>
        <taxon>Eukaryota</taxon>
        <taxon>Fungi</taxon>
        <taxon>Dikarya</taxon>
        <taxon>Ascomycota</taxon>
        <taxon>Pezizomycotina</taxon>
        <taxon>Sordariomycetes</taxon>
        <taxon>Hypocreomycetidae</taxon>
        <taxon>Hypocreales</taxon>
        <taxon>Nectriaceae</taxon>
        <taxon>Fusarium</taxon>
        <taxon>Fusarium decemcellulare species complex</taxon>
    </lineage>
</organism>
<gene>
    <name evidence="1" type="ORF">NM208_g10523</name>
</gene>
<evidence type="ECO:0000313" key="2">
    <source>
        <dbReference type="Proteomes" id="UP001148629"/>
    </source>
</evidence>
<name>A0ACC1RY33_9HYPO</name>
<reference evidence="1" key="1">
    <citation type="submission" date="2022-08" db="EMBL/GenBank/DDBJ databases">
        <title>Genome Sequence of Fusarium decemcellulare.</title>
        <authorList>
            <person name="Buettner E."/>
        </authorList>
    </citation>
    <scope>NUCLEOTIDE SEQUENCE</scope>
    <source>
        <strain evidence="1">Babe19</strain>
    </source>
</reference>